<dbReference type="RefSeq" id="WP_268987115.1">
    <property type="nucleotide sequence ID" value="NZ_BNEK01000005.1"/>
</dbReference>
<keyword evidence="3" id="KW-1185">Reference proteome</keyword>
<reference evidence="2" key="1">
    <citation type="submission" date="2024-05" db="EMBL/GenBank/DDBJ databases">
        <title>Whole genome shotgun sequence of Streptomyces hygroscopicus NBRC 113678.</title>
        <authorList>
            <person name="Komaki H."/>
            <person name="Tamura T."/>
        </authorList>
    </citation>
    <scope>NUCLEOTIDE SEQUENCE</scope>
    <source>
        <strain evidence="2">N11-34</strain>
    </source>
</reference>
<evidence type="ECO:0008006" key="4">
    <source>
        <dbReference type="Google" id="ProtNLM"/>
    </source>
</evidence>
<dbReference type="EMBL" id="BNEK01000005">
    <property type="protein sequence ID" value="GHJ31524.1"/>
    <property type="molecule type" value="Genomic_DNA"/>
</dbReference>
<dbReference type="Proteomes" id="UP001054854">
    <property type="component" value="Unassembled WGS sequence"/>
</dbReference>
<evidence type="ECO:0000313" key="2">
    <source>
        <dbReference type="EMBL" id="GHJ31524.1"/>
    </source>
</evidence>
<feature type="region of interest" description="Disordered" evidence="1">
    <location>
        <begin position="1"/>
        <end position="55"/>
    </location>
</feature>
<name>A0ABQ3U7F5_STRHY</name>
<gene>
    <name evidence="2" type="ORF">TPA0910_59570</name>
</gene>
<sequence length="288" mass="29625">MDSTETTPPRGPATPPKAKAAPGPANAAAPANWAAPADSADADAPAGPRTPAGAPALGLVTIGQAPRADLRPDAEPLLPGVRLVEHGALDADRFDGDAEAATRRLLAPEDGEAPLISRLRDGRSVLLGHGALVPRIEDAVGRAERDGAAATLLLCTGRFPAVRSRRPLLFAEPLVQQAVAATVGTDPVGIVCPHPDQAEDVSRRWAQLLPGRVQAATADPYGPAERVLDDIAAAARTLADRGSSWLVLDCIGYTERMRAAALRAAGRPVLLARAIAVRMAAEVVAASG</sequence>
<evidence type="ECO:0000313" key="3">
    <source>
        <dbReference type="Proteomes" id="UP001054854"/>
    </source>
</evidence>
<dbReference type="Pfam" id="PF07302">
    <property type="entry name" value="AroM"/>
    <property type="match status" value="1"/>
</dbReference>
<proteinExistence type="predicted"/>
<protein>
    <recommendedName>
        <fullName evidence="4">AroM family protein</fullName>
    </recommendedName>
</protein>
<feature type="compositionally biased region" description="Low complexity" evidence="1">
    <location>
        <begin position="16"/>
        <end position="55"/>
    </location>
</feature>
<evidence type="ECO:0000256" key="1">
    <source>
        <dbReference type="SAM" id="MobiDB-lite"/>
    </source>
</evidence>
<organism evidence="2 3">
    <name type="scientific">Streptomyces hygroscopicus</name>
    <dbReference type="NCBI Taxonomy" id="1912"/>
    <lineage>
        <taxon>Bacteria</taxon>
        <taxon>Bacillati</taxon>
        <taxon>Actinomycetota</taxon>
        <taxon>Actinomycetes</taxon>
        <taxon>Kitasatosporales</taxon>
        <taxon>Streptomycetaceae</taxon>
        <taxon>Streptomyces</taxon>
        <taxon>Streptomyces violaceusniger group</taxon>
    </lineage>
</organism>
<dbReference type="InterPro" id="IPR010843">
    <property type="entry name" value="Uncharacterised_AroM"/>
</dbReference>
<accession>A0ABQ3U7F5</accession>
<comment type="caution">
    <text evidence="2">The sequence shown here is derived from an EMBL/GenBank/DDBJ whole genome shotgun (WGS) entry which is preliminary data.</text>
</comment>